<dbReference type="OrthoDB" id="2019570at2759"/>
<comment type="subcellular location">
    <subcellularLocation>
        <location evidence="1">Membrane</location>
        <topology evidence="1">Multi-pass membrane protein</topology>
    </subcellularLocation>
</comment>
<organism evidence="7 8">
    <name type="scientific">Pyrus ussuriensis x Pyrus communis</name>
    <dbReference type="NCBI Taxonomy" id="2448454"/>
    <lineage>
        <taxon>Eukaryota</taxon>
        <taxon>Viridiplantae</taxon>
        <taxon>Streptophyta</taxon>
        <taxon>Embryophyta</taxon>
        <taxon>Tracheophyta</taxon>
        <taxon>Spermatophyta</taxon>
        <taxon>Magnoliopsida</taxon>
        <taxon>eudicotyledons</taxon>
        <taxon>Gunneridae</taxon>
        <taxon>Pentapetalae</taxon>
        <taxon>rosids</taxon>
        <taxon>fabids</taxon>
        <taxon>Rosales</taxon>
        <taxon>Rosaceae</taxon>
        <taxon>Amygdaloideae</taxon>
        <taxon>Maleae</taxon>
        <taxon>Pyrus</taxon>
    </lineage>
</organism>
<keyword evidence="5" id="KW-1133">Transmembrane helix</keyword>
<evidence type="ECO:0000256" key="2">
    <source>
        <dbReference type="ARBA" id="ARBA00022676"/>
    </source>
</evidence>
<comment type="caution">
    <text evidence="7">The sequence shown here is derived from an EMBL/GenBank/DDBJ whole genome shotgun (WGS) entry which is preliminary data.</text>
</comment>
<dbReference type="AlphaFoldDB" id="A0A5N5F608"/>
<dbReference type="InterPro" id="IPR025993">
    <property type="entry name" value="Ceramide_glucosylTrfase"/>
</dbReference>
<gene>
    <name evidence="7" type="ORF">D8674_001398</name>
</gene>
<keyword evidence="4" id="KW-0812">Transmembrane</keyword>
<evidence type="ECO:0000313" key="7">
    <source>
        <dbReference type="EMBL" id="KAB2598478.1"/>
    </source>
</evidence>
<dbReference type="PANTHER" id="PTHR12726">
    <property type="entry name" value="CERAMIDE GLUCOSYLTRANSFERASE"/>
    <property type="match status" value="1"/>
</dbReference>
<name>A0A5N5F608_9ROSA</name>
<dbReference type="GO" id="GO:0016020">
    <property type="term" value="C:membrane"/>
    <property type="evidence" value="ECO:0007669"/>
    <property type="project" value="UniProtKB-SubCell"/>
</dbReference>
<evidence type="ECO:0000256" key="5">
    <source>
        <dbReference type="ARBA" id="ARBA00022989"/>
    </source>
</evidence>
<reference evidence="7 8" key="3">
    <citation type="submission" date="2019-11" db="EMBL/GenBank/DDBJ databases">
        <title>A de novo genome assembly of a pear dwarfing rootstock.</title>
        <authorList>
            <person name="Wang F."/>
            <person name="Wang J."/>
            <person name="Li S."/>
            <person name="Zhang Y."/>
            <person name="Fang M."/>
            <person name="Ma L."/>
            <person name="Zhao Y."/>
            <person name="Jiang S."/>
        </authorList>
    </citation>
    <scope>NUCLEOTIDE SEQUENCE [LARGE SCALE GENOMIC DNA]</scope>
    <source>
        <strain evidence="7">S2</strain>
        <tissue evidence="7">Leaf</tissue>
    </source>
</reference>
<evidence type="ECO:0000256" key="1">
    <source>
        <dbReference type="ARBA" id="ARBA00004141"/>
    </source>
</evidence>
<dbReference type="PANTHER" id="PTHR12726:SF0">
    <property type="entry name" value="CERAMIDE GLUCOSYLTRANSFERASE"/>
    <property type="match status" value="1"/>
</dbReference>
<keyword evidence="8" id="KW-1185">Reference proteome</keyword>
<evidence type="ECO:0000256" key="3">
    <source>
        <dbReference type="ARBA" id="ARBA00022679"/>
    </source>
</evidence>
<evidence type="ECO:0000256" key="6">
    <source>
        <dbReference type="ARBA" id="ARBA00023136"/>
    </source>
</evidence>
<dbReference type="GO" id="GO:0008120">
    <property type="term" value="F:ceramide glucosyltransferase activity"/>
    <property type="evidence" value="ECO:0007669"/>
    <property type="project" value="TreeGrafter"/>
</dbReference>
<evidence type="ECO:0000256" key="4">
    <source>
        <dbReference type="ARBA" id="ARBA00022692"/>
    </source>
</evidence>
<protein>
    <submittedName>
        <fullName evidence="7">Uncharacterized protein</fullName>
    </submittedName>
</protein>
<reference evidence="8" key="2">
    <citation type="submission" date="2019-10" db="EMBL/GenBank/DDBJ databases">
        <title>A de novo genome assembly of a pear dwarfing rootstock.</title>
        <authorList>
            <person name="Wang F."/>
            <person name="Wang J."/>
            <person name="Li S."/>
            <person name="Zhang Y."/>
            <person name="Fang M."/>
            <person name="Ma L."/>
            <person name="Zhao Y."/>
            <person name="Jiang S."/>
        </authorList>
    </citation>
    <scope>NUCLEOTIDE SEQUENCE [LARGE SCALE GENOMIC DNA]</scope>
</reference>
<keyword evidence="6" id="KW-0472">Membrane</keyword>
<accession>A0A5N5F608</accession>
<dbReference type="GO" id="GO:0006679">
    <property type="term" value="P:glucosylceramide biosynthetic process"/>
    <property type="evidence" value="ECO:0007669"/>
    <property type="project" value="TreeGrafter"/>
</dbReference>
<dbReference type="Proteomes" id="UP000327157">
    <property type="component" value="Chromosome 1"/>
</dbReference>
<reference evidence="7 8" key="1">
    <citation type="submission" date="2019-09" db="EMBL/GenBank/DDBJ databases">
        <authorList>
            <person name="Ou C."/>
        </authorList>
    </citation>
    <scope>NUCLEOTIDE SEQUENCE [LARGE SCALE GENOMIC DNA]</scope>
    <source>
        <strain evidence="7">S2</strain>
        <tissue evidence="7">Leaf</tissue>
    </source>
</reference>
<evidence type="ECO:0000313" key="8">
    <source>
        <dbReference type="Proteomes" id="UP000327157"/>
    </source>
</evidence>
<keyword evidence="2" id="KW-0328">Glycosyltransferase</keyword>
<sequence length="77" mass="8458">MVFVVNSVKSRGKQLTVVTSLYGGPLEFTFIVQSTEDPAYWAVSMLLSELKDEVDVKIVVAGISTTCSQKIHNQLLP</sequence>
<dbReference type="EMBL" id="SMOL01000768">
    <property type="protein sequence ID" value="KAB2598478.1"/>
    <property type="molecule type" value="Genomic_DNA"/>
</dbReference>
<proteinExistence type="predicted"/>
<keyword evidence="3" id="KW-0808">Transferase</keyword>